<sequence length="125" mass="14343">MPIGKPITKSQITNLLKPTWSVNSILNSTKIPEISQKTVDKMIFISGLDDDLQFKQSLEKQLSVVNELDKGKGDNNSLFRLLKSDFHPVKMNLQQIQEDIRNLRPREDKGEVGFGKHDYYVVRSK</sequence>
<name>A0ACA9Y9E8_9ASCO</name>
<proteinExistence type="predicted"/>
<reference evidence="1" key="1">
    <citation type="submission" date="2022-06" db="EMBL/GenBank/DDBJ databases">
        <authorList>
            <person name="Legras J.-L."/>
            <person name="Devillers H."/>
            <person name="Grondin C."/>
        </authorList>
    </citation>
    <scope>NUCLEOTIDE SEQUENCE</scope>
    <source>
        <strain evidence="1">CLIB 1444</strain>
    </source>
</reference>
<comment type="caution">
    <text evidence="1">The sequence shown here is derived from an EMBL/GenBank/DDBJ whole genome shotgun (WGS) entry which is preliminary data.</text>
</comment>
<organism evidence="1 2">
    <name type="scientific">[Candida] jaroonii</name>
    <dbReference type="NCBI Taxonomy" id="467808"/>
    <lineage>
        <taxon>Eukaryota</taxon>
        <taxon>Fungi</taxon>
        <taxon>Dikarya</taxon>
        <taxon>Ascomycota</taxon>
        <taxon>Saccharomycotina</taxon>
        <taxon>Pichiomycetes</taxon>
        <taxon>Debaryomycetaceae</taxon>
        <taxon>Yamadazyma</taxon>
    </lineage>
</organism>
<evidence type="ECO:0000313" key="1">
    <source>
        <dbReference type="EMBL" id="CAH6721662.1"/>
    </source>
</evidence>
<evidence type="ECO:0000313" key="2">
    <source>
        <dbReference type="Proteomes" id="UP001152531"/>
    </source>
</evidence>
<accession>A0ACA9Y9E8</accession>
<dbReference type="EMBL" id="CALSDN010000006">
    <property type="protein sequence ID" value="CAH6721662.1"/>
    <property type="molecule type" value="Genomic_DNA"/>
</dbReference>
<protein>
    <submittedName>
        <fullName evidence="1">Glutamyl-tRNA(Gln) amidotransferase subunit F, mitochondrial</fullName>
    </submittedName>
</protein>
<dbReference type="Proteomes" id="UP001152531">
    <property type="component" value="Unassembled WGS sequence"/>
</dbReference>
<keyword evidence="2" id="KW-1185">Reference proteome</keyword>
<gene>
    <name evidence="1" type="ORF">CLIB1444_06S07250</name>
</gene>